<dbReference type="EMBL" id="JADIND010000035">
    <property type="protein sequence ID" value="MBO8430071.1"/>
    <property type="molecule type" value="Genomic_DNA"/>
</dbReference>
<accession>A0A9D9GYS8</accession>
<evidence type="ECO:0000313" key="2">
    <source>
        <dbReference type="EMBL" id="MBO8430071.1"/>
    </source>
</evidence>
<feature type="compositionally biased region" description="Polar residues" evidence="1">
    <location>
        <begin position="77"/>
        <end position="103"/>
    </location>
</feature>
<gene>
    <name evidence="2" type="ORF">IAC76_01655</name>
</gene>
<reference evidence="2" key="1">
    <citation type="submission" date="2020-10" db="EMBL/GenBank/DDBJ databases">
        <authorList>
            <person name="Gilroy R."/>
        </authorList>
    </citation>
    <scope>NUCLEOTIDE SEQUENCE</scope>
    <source>
        <strain evidence="2">10192</strain>
    </source>
</reference>
<reference evidence="2" key="2">
    <citation type="journal article" date="2021" name="PeerJ">
        <title>Extensive microbial diversity within the chicken gut microbiome revealed by metagenomics and culture.</title>
        <authorList>
            <person name="Gilroy R."/>
            <person name="Ravi A."/>
            <person name="Getino M."/>
            <person name="Pursley I."/>
            <person name="Horton D.L."/>
            <person name="Alikhan N.F."/>
            <person name="Baker D."/>
            <person name="Gharbi K."/>
            <person name="Hall N."/>
            <person name="Watson M."/>
            <person name="Adriaenssens E.M."/>
            <person name="Foster-Nyarko E."/>
            <person name="Jarju S."/>
            <person name="Secka A."/>
            <person name="Antonio M."/>
            <person name="Oren A."/>
            <person name="Chaudhuri R.R."/>
            <person name="La Ragione R."/>
            <person name="Hildebrand F."/>
            <person name="Pallen M.J."/>
        </authorList>
    </citation>
    <scope>NUCLEOTIDE SEQUENCE</scope>
    <source>
        <strain evidence="2">10192</strain>
    </source>
</reference>
<proteinExistence type="predicted"/>
<name>A0A9D9GYS8_9BACT</name>
<dbReference type="AlphaFoldDB" id="A0A9D9GYS8"/>
<sequence length="182" mass="20181">MAGIGFTPQQQQAIQTYRKQNNIASVISDEAVANMIKEKGGQLASIFNSNTYSWSAAQPKLPDQGNGTIFGQKKTRQQPAANNTQSKPQAQPKQSAATMQQQIQNALDKSTDDLLTMQAEINGKKFKKGFNEINVYNPEIKALYIRDNSADGKLEDMLSDKLLQFAQDNNIPIVFQRNVIDS</sequence>
<evidence type="ECO:0000313" key="3">
    <source>
        <dbReference type="Proteomes" id="UP000823632"/>
    </source>
</evidence>
<organism evidence="2 3">
    <name type="scientific">Candidatus Scatousia excrementipullorum</name>
    <dbReference type="NCBI Taxonomy" id="2840936"/>
    <lineage>
        <taxon>Bacteria</taxon>
        <taxon>Candidatus Scatousia</taxon>
    </lineage>
</organism>
<evidence type="ECO:0000256" key="1">
    <source>
        <dbReference type="SAM" id="MobiDB-lite"/>
    </source>
</evidence>
<feature type="region of interest" description="Disordered" evidence="1">
    <location>
        <begin position="57"/>
        <end position="103"/>
    </location>
</feature>
<comment type="caution">
    <text evidence="2">The sequence shown here is derived from an EMBL/GenBank/DDBJ whole genome shotgun (WGS) entry which is preliminary data.</text>
</comment>
<protein>
    <submittedName>
        <fullName evidence="2">Uncharacterized protein</fullName>
    </submittedName>
</protein>
<dbReference type="Proteomes" id="UP000823632">
    <property type="component" value="Unassembled WGS sequence"/>
</dbReference>